<name>A0A1X3ISH9_ECOLX</name>
<evidence type="ECO:0000313" key="4">
    <source>
        <dbReference type="Proteomes" id="UP000193942"/>
    </source>
</evidence>
<protein>
    <recommendedName>
        <fullName evidence="5">Periplasmic protein</fullName>
    </recommendedName>
</protein>
<feature type="signal peptide" evidence="2">
    <location>
        <begin position="1"/>
        <end position="21"/>
    </location>
</feature>
<evidence type="ECO:0000256" key="2">
    <source>
        <dbReference type="SAM" id="SignalP"/>
    </source>
</evidence>
<dbReference type="AlphaFoldDB" id="A0A1X3ISH9"/>
<evidence type="ECO:0008006" key="5">
    <source>
        <dbReference type="Google" id="ProtNLM"/>
    </source>
</evidence>
<accession>A0A1X3ISH9</accession>
<gene>
    <name evidence="3" type="ORF">ECXG_05253</name>
</gene>
<dbReference type="Proteomes" id="UP000193942">
    <property type="component" value="Unassembled WGS sequence"/>
</dbReference>
<dbReference type="EMBL" id="ADIZ01000047">
    <property type="protein sequence ID" value="OSK87631.1"/>
    <property type="molecule type" value="Genomic_DNA"/>
</dbReference>
<comment type="caution">
    <text evidence="3">The sequence shown here is derived from an EMBL/GenBank/DDBJ whole genome shotgun (WGS) entry which is preliminary data.</text>
</comment>
<reference evidence="3 4" key="1">
    <citation type="submission" date="2010-04" db="EMBL/GenBank/DDBJ databases">
        <title>The Genome Sequence of Escherichia coli TA447.</title>
        <authorList>
            <consortium name="The Broad Institute Genome Sequencing Platform"/>
            <consortium name="The Broad Institute Genome Sequencing Center for Infectious Disease"/>
            <person name="Feldgarden M."/>
            <person name="Gordon D.M."/>
            <person name="Johnson J.R."/>
            <person name="Johnston B.D."/>
            <person name="Young S."/>
            <person name="Zeng Q."/>
            <person name="Koehrsen M."/>
            <person name="Alvarado L."/>
            <person name="Berlin A.M."/>
            <person name="Borenstein D."/>
            <person name="Chapman S.B."/>
            <person name="Chen Z."/>
            <person name="Engels R."/>
            <person name="Freedman E."/>
            <person name="Gellesch M."/>
            <person name="Goldberg J."/>
            <person name="Griggs A."/>
            <person name="Gujja S."/>
            <person name="Heilman E.R."/>
            <person name="Heiman D.I."/>
            <person name="Hepburn T.A."/>
            <person name="Howarth C."/>
            <person name="Jen D."/>
            <person name="Larson L."/>
            <person name="Mehta T."/>
            <person name="Park D."/>
            <person name="Pearson M."/>
            <person name="Richards J."/>
            <person name="Roberts A."/>
            <person name="Saif S."/>
            <person name="Shea T.D."/>
            <person name="Shenoy N."/>
            <person name="Sisk P."/>
            <person name="Stolte C."/>
            <person name="Sykes S.N."/>
            <person name="Walk T."/>
            <person name="White J."/>
            <person name="Yandava C."/>
            <person name="Haas B."/>
            <person name="Henn M.R."/>
            <person name="Nusbaum C."/>
            <person name="Birren B."/>
        </authorList>
    </citation>
    <scope>NUCLEOTIDE SEQUENCE [LARGE SCALE GENOMIC DNA]</scope>
    <source>
        <strain evidence="3 4">TA447</strain>
    </source>
</reference>
<feature type="chain" id="PRO_5013321597" description="Periplasmic protein" evidence="2">
    <location>
        <begin position="22"/>
        <end position="77"/>
    </location>
</feature>
<evidence type="ECO:0000256" key="1">
    <source>
        <dbReference type="SAM" id="MobiDB-lite"/>
    </source>
</evidence>
<feature type="region of interest" description="Disordered" evidence="1">
    <location>
        <begin position="26"/>
        <end position="48"/>
    </location>
</feature>
<evidence type="ECO:0000313" key="3">
    <source>
        <dbReference type="EMBL" id="OSK87631.1"/>
    </source>
</evidence>
<proteinExistence type="predicted"/>
<sequence length="77" mass="8524">MKMKPLVYAMILSLTTFSAFAKQNSANSQKTGASNIERQSYENTDAGKKQAEWMKGKLVKSDCSPAMNRIGWSEGCK</sequence>
<keyword evidence="2" id="KW-0732">Signal</keyword>
<organism evidence="3 4">
    <name type="scientific">Escherichia coli TA447</name>
    <dbReference type="NCBI Taxonomy" id="656447"/>
    <lineage>
        <taxon>Bacteria</taxon>
        <taxon>Pseudomonadati</taxon>
        <taxon>Pseudomonadota</taxon>
        <taxon>Gammaproteobacteria</taxon>
        <taxon>Enterobacterales</taxon>
        <taxon>Enterobacteriaceae</taxon>
        <taxon>Escherichia</taxon>
    </lineage>
</organism>
<feature type="compositionally biased region" description="Polar residues" evidence="1">
    <location>
        <begin position="26"/>
        <end position="43"/>
    </location>
</feature>